<feature type="region of interest" description="Disordered" evidence="3">
    <location>
        <begin position="362"/>
        <end position="546"/>
    </location>
</feature>
<evidence type="ECO:0000313" key="5">
    <source>
        <dbReference type="Proteomes" id="UP000728185"/>
    </source>
</evidence>
<feature type="compositionally biased region" description="Gly residues" evidence="3">
    <location>
        <begin position="455"/>
        <end position="481"/>
    </location>
</feature>
<feature type="compositionally biased region" description="Polar residues" evidence="3">
    <location>
        <begin position="372"/>
        <end position="382"/>
    </location>
</feature>
<dbReference type="AlphaFoldDB" id="A0A8E0S1Y7"/>
<evidence type="ECO:0000256" key="1">
    <source>
        <dbReference type="ARBA" id="ARBA00009251"/>
    </source>
</evidence>
<dbReference type="GO" id="GO:0000977">
    <property type="term" value="F:RNA polymerase II transcription regulatory region sequence-specific DNA binding"/>
    <property type="evidence" value="ECO:0007669"/>
    <property type="project" value="InterPro"/>
</dbReference>
<evidence type="ECO:0000256" key="2">
    <source>
        <dbReference type="ARBA" id="ARBA00023125"/>
    </source>
</evidence>
<dbReference type="EMBL" id="LUCM01003495">
    <property type="protein sequence ID" value="KAA0195710.1"/>
    <property type="molecule type" value="Genomic_DNA"/>
</dbReference>
<sequence length="546" mass="58883">MLVRPPVARNSRNPGRRPLTSRVPMNDLNRPLLRQFVRNRRTDPRYEAYVLEVREGPAVNGNTNAAAGKSMPQPWVTVRDSNSANQSIGLPVFICDTLLKHLLTCVVNDESGPADQSTELESPHESPSPTDDAPATSPARASGDAKSPGDEAISEEASPPKTSPSGVTQRKQFQLNRLNPMRIVCETTGCIVEIVSRDPNAKKSNGASEEADPATSADPSQRWIVSIPVKESSGEQSSESKAATTTVTKRKHPWETRGFIELHETLMAQLCAFLADVVTRYLIYNPVPEVRSLYSASGGRRFFFDLRDTRWGKRLHISQVTDLHRNVIGIPLETLVSFRARIDAVIQGLKLEDQHTLRSEIYPSLGDRAGSRNPQRGATSPQDRFDDAGESADNASGGRKSTSLSERRPEGSNVSGRIRSQRRGIRNFAGNGPQAVPSTSRNAEAGEHVTEGGGRRGPQGTNSAGGGMPGLGRSGQWGPGSRGVRRFGRRGGNPRPVNGNAAKPRRGSGTGETESVDNAAAELPVQNEREQALDSAHVAPVAEASA</sequence>
<feature type="region of interest" description="Disordered" evidence="3">
    <location>
        <begin position="112"/>
        <end position="171"/>
    </location>
</feature>
<feature type="region of interest" description="Disordered" evidence="3">
    <location>
        <begin position="1"/>
        <end position="25"/>
    </location>
</feature>
<evidence type="ECO:0000256" key="3">
    <source>
        <dbReference type="SAM" id="MobiDB-lite"/>
    </source>
</evidence>
<accession>A0A8E0S1Y7</accession>
<feature type="region of interest" description="Disordered" evidence="3">
    <location>
        <begin position="229"/>
        <end position="248"/>
    </location>
</feature>
<organism evidence="4 5">
    <name type="scientific">Fasciolopsis buskii</name>
    <dbReference type="NCBI Taxonomy" id="27845"/>
    <lineage>
        <taxon>Eukaryota</taxon>
        <taxon>Metazoa</taxon>
        <taxon>Spiralia</taxon>
        <taxon>Lophotrochozoa</taxon>
        <taxon>Platyhelminthes</taxon>
        <taxon>Trematoda</taxon>
        <taxon>Digenea</taxon>
        <taxon>Plagiorchiida</taxon>
        <taxon>Echinostomata</taxon>
        <taxon>Echinostomatoidea</taxon>
        <taxon>Fasciolidae</taxon>
        <taxon>Fasciolopsis</taxon>
    </lineage>
</organism>
<dbReference type="InterPro" id="IPR006628">
    <property type="entry name" value="PUR-bd_fam"/>
</dbReference>
<dbReference type="Pfam" id="PF04845">
    <property type="entry name" value="PurA"/>
    <property type="match status" value="1"/>
</dbReference>
<dbReference type="Gene3D" id="3.10.450.700">
    <property type="match status" value="1"/>
</dbReference>
<dbReference type="OrthoDB" id="6249779at2759"/>
<evidence type="ECO:0000313" key="4">
    <source>
        <dbReference type="EMBL" id="KAA0195710.1"/>
    </source>
</evidence>
<reference evidence="4" key="1">
    <citation type="submission" date="2019-05" db="EMBL/GenBank/DDBJ databases">
        <title>Annotation for the trematode Fasciolopsis buski.</title>
        <authorList>
            <person name="Choi Y.-J."/>
        </authorList>
    </citation>
    <scope>NUCLEOTIDE SEQUENCE</scope>
    <source>
        <strain evidence="4">HT</strain>
        <tissue evidence="4">Whole worm</tissue>
    </source>
</reference>
<feature type="compositionally biased region" description="Polar residues" evidence="3">
    <location>
        <begin position="114"/>
        <end position="129"/>
    </location>
</feature>
<protein>
    <submittedName>
        <fullName evidence="4">Uncharacterized protein</fullName>
    </submittedName>
</protein>
<feature type="region of interest" description="Disordered" evidence="3">
    <location>
        <begin position="200"/>
        <end position="223"/>
    </location>
</feature>
<proteinExistence type="inferred from homology"/>
<feature type="compositionally biased region" description="Basic and acidic residues" evidence="3">
    <location>
        <begin position="444"/>
        <end position="454"/>
    </location>
</feature>
<keyword evidence="2" id="KW-0238">DNA-binding</keyword>
<name>A0A8E0S1Y7_9TREM</name>
<dbReference type="GO" id="GO:0032422">
    <property type="term" value="F:purine-rich negative regulatory element binding"/>
    <property type="evidence" value="ECO:0007669"/>
    <property type="project" value="InterPro"/>
</dbReference>
<comment type="similarity">
    <text evidence="1">Belongs to the PUR DNA-binding protein family.</text>
</comment>
<comment type="caution">
    <text evidence="4">The sequence shown here is derived from an EMBL/GenBank/DDBJ whole genome shotgun (WGS) entry which is preliminary data.</text>
</comment>
<gene>
    <name evidence="4" type="ORF">FBUS_05193</name>
</gene>
<keyword evidence="5" id="KW-1185">Reference proteome</keyword>
<dbReference type="Proteomes" id="UP000728185">
    <property type="component" value="Unassembled WGS sequence"/>
</dbReference>